<dbReference type="SMART" id="SM00382">
    <property type="entry name" value="AAA"/>
    <property type="match status" value="1"/>
</dbReference>
<keyword evidence="4" id="KW-0067">ATP-binding</keyword>
<dbReference type="InterPro" id="IPR036640">
    <property type="entry name" value="ABC1_TM_sf"/>
</dbReference>
<dbReference type="Pfam" id="PF00005">
    <property type="entry name" value="ABC_tran"/>
    <property type="match status" value="1"/>
</dbReference>
<keyword evidence="6 7" id="KW-0472">Membrane</keyword>
<dbReference type="InterPro" id="IPR039421">
    <property type="entry name" value="Type_1_exporter"/>
</dbReference>
<dbReference type="InterPro" id="IPR027417">
    <property type="entry name" value="P-loop_NTPase"/>
</dbReference>
<name>A0ABY8FN27_9SPHN</name>
<dbReference type="RefSeq" id="WP_278015187.1">
    <property type="nucleotide sequence ID" value="NZ_CP121106.1"/>
</dbReference>
<dbReference type="PANTHER" id="PTHR43394:SF1">
    <property type="entry name" value="ATP-BINDING CASSETTE SUB-FAMILY B MEMBER 10, MITOCHONDRIAL"/>
    <property type="match status" value="1"/>
</dbReference>
<feature type="transmembrane region" description="Helical" evidence="7">
    <location>
        <begin position="66"/>
        <end position="90"/>
    </location>
</feature>
<feature type="transmembrane region" description="Helical" evidence="7">
    <location>
        <begin position="32"/>
        <end position="54"/>
    </location>
</feature>
<dbReference type="EMBL" id="CP121106">
    <property type="protein sequence ID" value="WFL76421.1"/>
    <property type="molecule type" value="Genomic_DNA"/>
</dbReference>
<dbReference type="Proteomes" id="UP001215827">
    <property type="component" value="Chromosome"/>
</dbReference>
<dbReference type="Pfam" id="PF00664">
    <property type="entry name" value="ABC_membrane"/>
    <property type="match status" value="1"/>
</dbReference>
<evidence type="ECO:0000313" key="11">
    <source>
        <dbReference type="Proteomes" id="UP001215827"/>
    </source>
</evidence>
<dbReference type="Gene3D" id="3.40.50.300">
    <property type="entry name" value="P-loop containing nucleotide triphosphate hydrolases"/>
    <property type="match status" value="1"/>
</dbReference>
<evidence type="ECO:0000259" key="9">
    <source>
        <dbReference type="PROSITE" id="PS50929"/>
    </source>
</evidence>
<keyword evidence="5 7" id="KW-1133">Transmembrane helix</keyword>
<dbReference type="PANTHER" id="PTHR43394">
    <property type="entry name" value="ATP-DEPENDENT PERMEASE MDL1, MITOCHONDRIAL"/>
    <property type="match status" value="1"/>
</dbReference>
<dbReference type="SUPFAM" id="SSF90123">
    <property type="entry name" value="ABC transporter transmembrane region"/>
    <property type="match status" value="1"/>
</dbReference>
<evidence type="ECO:0000256" key="7">
    <source>
        <dbReference type="SAM" id="Phobius"/>
    </source>
</evidence>
<evidence type="ECO:0000313" key="10">
    <source>
        <dbReference type="EMBL" id="WFL76421.1"/>
    </source>
</evidence>
<keyword evidence="2 7" id="KW-0812">Transmembrane</keyword>
<keyword evidence="11" id="KW-1185">Reference proteome</keyword>
<feature type="transmembrane region" description="Helical" evidence="7">
    <location>
        <begin position="166"/>
        <end position="184"/>
    </location>
</feature>
<comment type="subcellular location">
    <subcellularLocation>
        <location evidence="1">Cell membrane</location>
        <topology evidence="1">Multi-pass membrane protein</topology>
    </subcellularLocation>
</comment>
<evidence type="ECO:0000259" key="8">
    <source>
        <dbReference type="PROSITE" id="PS50893"/>
    </source>
</evidence>
<dbReference type="PROSITE" id="PS50893">
    <property type="entry name" value="ABC_TRANSPORTER_2"/>
    <property type="match status" value="1"/>
</dbReference>
<dbReference type="NCBIfam" id="TIGR03375">
    <property type="entry name" value="type_I_sec_LssB"/>
    <property type="match status" value="1"/>
</dbReference>
<proteinExistence type="predicted"/>
<evidence type="ECO:0000256" key="4">
    <source>
        <dbReference type="ARBA" id="ARBA00022840"/>
    </source>
</evidence>
<evidence type="ECO:0000256" key="5">
    <source>
        <dbReference type="ARBA" id="ARBA00022989"/>
    </source>
</evidence>
<evidence type="ECO:0000256" key="6">
    <source>
        <dbReference type="ARBA" id="ARBA00023136"/>
    </source>
</evidence>
<reference evidence="10 11" key="1">
    <citation type="submission" date="2023-03" db="EMBL/GenBank/DDBJ databases">
        <title>Altererythrobacter sp. CAU 1644 isolated from sand.</title>
        <authorList>
            <person name="Kim W."/>
        </authorList>
    </citation>
    <scope>NUCLEOTIDE SEQUENCE [LARGE SCALE GENOMIC DNA]</scope>
    <source>
        <strain evidence="10 11">CAU 1644</strain>
    </source>
</reference>
<gene>
    <name evidence="10" type="ORF">P7228_10465</name>
</gene>
<dbReference type="InterPro" id="IPR003439">
    <property type="entry name" value="ABC_transporter-like_ATP-bd"/>
</dbReference>
<feature type="domain" description="ABC transporter" evidence="8">
    <location>
        <begin position="343"/>
        <end position="578"/>
    </location>
</feature>
<evidence type="ECO:0000256" key="1">
    <source>
        <dbReference type="ARBA" id="ARBA00004651"/>
    </source>
</evidence>
<organism evidence="10 11">
    <name type="scientific">Altererythrobacter arenosus</name>
    <dbReference type="NCBI Taxonomy" id="3032592"/>
    <lineage>
        <taxon>Bacteria</taxon>
        <taxon>Pseudomonadati</taxon>
        <taxon>Pseudomonadota</taxon>
        <taxon>Alphaproteobacteria</taxon>
        <taxon>Sphingomonadales</taxon>
        <taxon>Erythrobacteraceae</taxon>
        <taxon>Altererythrobacter</taxon>
    </lineage>
</organism>
<sequence>MGSITDVELPRGRLANWLAEPLRANRPIYMKVALAAALINVFALITALFTMTVYDRVVPNNATDSLIALVIGLAIILIFDFCLKLLRAYFVDVAGARIDRDIGKTIFEHILDMRMDLGRRSTGGMAGLVREIDTLRDFFASATITALVDLPFIIVTLAVIALIGGWIVLVPMAMIPIVIGAALISQPVMKRLSAETLGEALGKQSVLVETIGSLETVKSANAGSILTRRWDDAVSGHAGASLRQRVVSNIAITIAGTAQTMAYTGVVIFGVFAIAAQELTLGGLIACSILAGRVVAPLSTIAHLLTRLNAARTAYHQIDKFMEQPGEGPRGAGLQVGHVDGAIEFRNVDFRYPDAPELALSNVNFSIAKGEHIGLIGPIGSGKSTIARLMIGLYPPTSGLVLIDGTDVRQLSPSSLRKKQGALLQDNVLLTGSIRDNILLGREDVGEEEMMRASKVSLAHEFITRFPQGYDLDLADRGEGLSGGQRQSIALTRALIGKPPIIIMDEPTSAVDTETEKRLMENLREEFEGRTLVLITHRPSLLRMVDRIVMLANGRVIMDGSTDSIRSQVADIRSASRGRNGQAA</sequence>
<feature type="transmembrane region" description="Helical" evidence="7">
    <location>
        <begin position="138"/>
        <end position="160"/>
    </location>
</feature>
<dbReference type="InterPro" id="IPR011527">
    <property type="entry name" value="ABC1_TM_dom"/>
</dbReference>
<dbReference type="CDD" id="cd18587">
    <property type="entry name" value="ABC_6TM_LapB_like"/>
    <property type="match status" value="1"/>
</dbReference>
<accession>A0ABY8FN27</accession>
<feature type="domain" description="ABC transmembrane type-1" evidence="9">
    <location>
        <begin position="32"/>
        <end position="310"/>
    </location>
</feature>
<protein>
    <submittedName>
        <fullName evidence="10">Type I secretion system permease/ATPase</fullName>
    </submittedName>
</protein>
<evidence type="ECO:0000256" key="2">
    <source>
        <dbReference type="ARBA" id="ARBA00022692"/>
    </source>
</evidence>
<evidence type="ECO:0000256" key="3">
    <source>
        <dbReference type="ARBA" id="ARBA00022741"/>
    </source>
</evidence>
<dbReference type="Gene3D" id="1.20.1560.10">
    <property type="entry name" value="ABC transporter type 1, transmembrane domain"/>
    <property type="match status" value="1"/>
</dbReference>
<dbReference type="InterPro" id="IPR017750">
    <property type="entry name" value="ATPase_T1SS"/>
</dbReference>
<dbReference type="InterPro" id="IPR003593">
    <property type="entry name" value="AAA+_ATPase"/>
</dbReference>
<dbReference type="SUPFAM" id="SSF52540">
    <property type="entry name" value="P-loop containing nucleoside triphosphate hydrolases"/>
    <property type="match status" value="1"/>
</dbReference>
<keyword evidence="3" id="KW-0547">Nucleotide-binding</keyword>
<dbReference type="PROSITE" id="PS50929">
    <property type="entry name" value="ABC_TM1F"/>
    <property type="match status" value="1"/>
</dbReference>
<feature type="transmembrane region" description="Helical" evidence="7">
    <location>
        <begin position="250"/>
        <end position="275"/>
    </location>
</feature>